<feature type="domain" description="C2H2-type" evidence="9">
    <location>
        <begin position="606"/>
        <end position="633"/>
    </location>
</feature>
<gene>
    <name evidence="11 12 13 14" type="primary">LOC106466709</name>
</gene>
<evidence type="ECO:0000256" key="8">
    <source>
        <dbReference type="SAM" id="MobiDB-lite"/>
    </source>
</evidence>
<keyword evidence="2" id="KW-0479">Metal-binding</keyword>
<protein>
    <submittedName>
        <fullName evidence="11 12">Zinc finger protein 768-like</fullName>
    </submittedName>
</protein>
<evidence type="ECO:0000313" key="12">
    <source>
        <dbReference type="RefSeq" id="XP_022250491.1"/>
    </source>
</evidence>
<accession>A0ABM1T3N6</accession>
<feature type="domain" description="C2H2-type" evidence="9">
    <location>
        <begin position="543"/>
        <end position="571"/>
    </location>
</feature>
<dbReference type="PROSITE" id="PS00028">
    <property type="entry name" value="ZINC_FINGER_C2H2_1"/>
    <property type="match status" value="3"/>
</dbReference>
<evidence type="ECO:0000256" key="2">
    <source>
        <dbReference type="ARBA" id="ARBA00022723"/>
    </source>
</evidence>
<evidence type="ECO:0000313" key="10">
    <source>
        <dbReference type="Proteomes" id="UP000694941"/>
    </source>
</evidence>
<comment type="subcellular location">
    <subcellularLocation>
        <location evidence="1">Nucleus</location>
    </subcellularLocation>
</comment>
<evidence type="ECO:0000256" key="5">
    <source>
        <dbReference type="ARBA" id="ARBA00022833"/>
    </source>
</evidence>
<feature type="compositionally biased region" description="Polar residues" evidence="8">
    <location>
        <begin position="710"/>
        <end position="722"/>
    </location>
</feature>
<feature type="compositionally biased region" description="Basic and acidic residues" evidence="8">
    <location>
        <begin position="673"/>
        <end position="694"/>
    </location>
</feature>
<dbReference type="PANTHER" id="PTHR24394:SF44">
    <property type="entry name" value="ZINC FINGER PROTEIN 271-LIKE"/>
    <property type="match status" value="1"/>
</dbReference>
<dbReference type="SUPFAM" id="SSF57667">
    <property type="entry name" value="beta-beta-alpha zinc fingers"/>
    <property type="match status" value="2"/>
</dbReference>
<organism evidence="10 13">
    <name type="scientific">Limulus polyphemus</name>
    <name type="common">Atlantic horseshoe crab</name>
    <dbReference type="NCBI Taxonomy" id="6850"/>
    <lineage>
        <taxon>Eukaryota</taxon>
        <taxon>Metazoa</taxon>
        <taxon>Ecdysozoa</taxon>
        <taxon>Arthropoda</taxon>
        <taxon>Chelicerata</taxon>
        <taxon>Merostomata</taxon>
        <taxon>Xiphosura</taxon>
        <taxon>Limulidae</taxon>
        <taxon>Limulus</taxon>
    </lineage>
</organism>
<feature type="region of interest" description="Disordered" evidence="8">
    <location>
        <begin position="111"/>
        <end position="243"/>
    </location>
</feature>
<feature type="compositionally biased region" description="Basic and acidic residues" evidence="8">
    <location>
        <begin position="210"/>
        <end position="220"/>
    </location>
</feature>
<keyword evidence="4 7" id="KW-0863">Zinc-finger</keyword>
<dbReference type="InterPro" id="IPR036236">
    <property type="entry name" value="Znf_C2H2_sf"/>
</dbReference>
<feature type="region of interest" description="Disordered" evidence="8">
    <location>
        <begin position="412"/>
        <end position="441"/>
    </location>
</feature>
<feature type="compositionally biased region" description="Polar residues" evidence="8">
    <location>
        <begin position="1"/>
        <end position="11"/>
    </location>
</feature>
<evidence type="ECO:0000256" key="4">
    <source>
        <dbReference type="ARBA" id="ARBA00022771"/>
    </source>
</evidence>
<dbReference type="GeneID" id="106466709"/>
<name>A0ABM1T3N6_LIMPO</name>
<feature type="region of interest" description="Disordered" evidence="8">
    <location>
        <begin position="51"/>
        <end position="74"/>
    </location>
</feature>
<dbReference type="Gene3D" id="3.30.160.60">
    <property type="entry name" value="Classic Zinc Finger"/>
    <property type="match status" value="3"/>
</dbReference>
<reference evidence="11 12" key="1">
    <citation type="submission" date="2025-05" db="UniProtKB">
        <authorList>
            <consortium name="RefSeq"/>
        </authorList>
    </citation>
    <scope>IDENTIFICATION</scope>
    <source>
        <tissue evidence="11 12">Muscle</tissue>
    </source>
</reference>
<dbReference type="InterPro" id="IPR013087">
    <property type="entry name" value="Znf_C2H2_type"/>
</dbReference>
<dbReference type="RefSeq" id="XP_022250492.1">
    <property type="nucleotide sequence ID" value="XM_022394784.1"/>
</dbReference>
<feature type="region of interest" description="Disordered" evidence="8">
    <location>
        <begin position="658"/>
        <end position="722"/>
    </location>
</feature>
<keyword evidence="3" id="KW-0677">Repeat</keyword>
<keyword evidence="5" id="KW-0862">Zinc</keyword>
<dbReference type="RefSeq" id="XP_022250493.1">
    <property type="nucleotide sequence ID" value="XM_022394785.1"/>
</dbReference>
<evidence type="ECO:0000256" key="6">
    <source>
        <dbReference type="ARBA" id="ARBA00023242"/>
    </source>
</evidence>
<dbReference type="RefSeq" id="XP_022250491.1">
    <property type="nucleotide sequence ID" value="XM_022394783.1"/>
</dbReference>
<dbReference type="Proteomes" id="UP000694941">
    <property type="component" value="Unplaced"/>
</dbReference>
<evidence type="ECO:0000256" key="3">
    <source>
        <dbReference type="ARBA" id="ARBA00022737"/>
    </source>
</evidence>
<feature type="region of interest" description="Disordered" evidence="8">
    <location>
        <begin position="1"/>
        <end position="21"/>
    </location>
</feature>
<sequence length="722" mass="79926">MAEQGLTMTSGTEKDGKKLVDVANTRKRKRLSAVVDKLATQIEKRSVEGVPEEVTLSSQEGTIEEEESHLDKPGVVSTRHIKVPKTPQKQLSIDSDISITVQTKLDLEEIKESSSEYKDPVVVEMPPTTEHVFESTSLETHSRQRSPRSPLFRVPTPAFSDMSSPVDSSHYHDSGKKPTFQRISEETELGGKNWEKSSPGFFTPPASGGSREDSESHSTEQELPPSPGPDGEGSDDPFLGDTLSTFSHEEKQFISPYLHHPTPITMPLDMGNGSIRPKEPLVENPVPTFPICNCHHCRTLAGRTSGRFGHTLSLGASWEEIGHPKALFETMKMLPSSPISPLTPVSPFTPGYETFFQQKFVPELYRQRSHSDSDIQQWLEGSSEPQQTVVTPQPHLQEAVHGTVIRHGRLVPKPLRIPSVQKGGSLESDQSTPQDSPLDLSMKTHSSRRLMVAPVSVIPDTTQCASVSPGNFTKEHSFSLFDLARPVSAGLTTRGFLIPKSDMGHFGTHPSSVITESSMLRQDNPIVRYNLEVEGATGPEVAYVCPICGQMFSLHDRLAKHMASRHRSRQSDAAAKTYACEVCKRCFARSDMLTRHMRLHTGVKPYTCRVCGQVFSRSDHLSTHQRTHTGEKPYKCPQCPYAACRRDMITRHMRTHARYELPDSSSSFEDVNESPREKSPREKVIGLPPGREEFEPSSPTQKMSALSVKSPATPSSGSPGKE</sequence>
<keyword evidence="6" id="KW-0539">Nucleus</keyword>
<evidence type="ECO:0000256" key="1">
    <source>
        <dbReference type="ARBA" id="ARBA00004123"/>
    </source>
</evidence>
<dbReference type="Pfam" id="PF00096">
    <property type="entry name" value="zf-C2H2"/>
    <property type="match status" value="4"/>
</dbReference>
<evidence type="ECO:0000313" key="13">
    <source>
        <dbReference type="RefSeq" id="XP_022250492.1"/>
    </source>
</evidence>
<feature type="domain" description="C2H2-type" evidence="9">
    <location>
        <begin position="578"/>
        <end position="605"/>
    </location>
</feature>
<proteinExistence type="predicted"/>
<feature type="compositionally biased region" description="Basic and acidic residues" evidence="8">
    <location>
        <begin position="111"/>
        <end position="121"/>
    </location>
</feature>
<evidence type="ECO:0000256" key="7">
    <source>
        <dbReference type="PROSITE-ProRule" id="PRU00042"/>
    </source>
</evidence>
<evidence type="ECO:0000313" key="11">
    <source>
        <dbReference type="RefSeq" id="XP_013782461.2"/>
    </source>
</evidence>
<dbReference type="SMART" id="SM00355">
    <property type="entry name" value="ZnF_C2H2"/>
    <property type="match status" value="4"/>
</dbReference>
<keyword evidence="10" id="KW-1185">Reference proteome</keyword>
<evidence type="ECO:0000313" key="14">
    <source>
        <dbReference type="RefSeq" id="XP_022250493.1"/>
    </source>
</evidence>
<evidence type="ECO:0000259" key="9">
    <source>
        <dbReference type="PROSITE" id="PS50157"/>
    </source>
</evidence>
<feature type="domain" description="C2H2-type" evidence="9">
    <location>
        <begin position="634"/>
        <end position="661"/>
    </location>
</feature>
<dbReference type="PROSITE" id="PS50157">
    <property type="entry name" value="ZINC_FINGER_C2H2_2"/>
    <property type="match status" value="4"/>
</dbReference>
<dbReference type="RefSeq" id="XP_013782461.2">
    <property type="nucleotide sequence ID" value="XM_013927007.2"/>
</dbReference>
<dbReference type="PANTHER" id="PTHR24394">
    <property type="entry name" value="ZINC FINGER PROTEIN"/>
    <property type="match status" value="1"/>
</dbReference>